<dbReference type="AlphaFoldDB" id="A0A8J4YWG7"/>
<evidence type="ECO:0000313" key="2">
    <source>
        <dbReference type="Proteomes" id="UP000770661"/>
    </source>
</evidence>
<evidence type="ECO:0000313" key="1">
    <source>
        <dbReference type="EMBL" id="KAG0728699.1"/>
    </source>
</evidence>
<organism evidence="1 2">
    <name type="scientific">Chionoecetes opilio</name>
    <name type="common">Atlantic snow crab</name>
    <name type="synonym">Cancer opilio</name>
    <dbReference type="NCBI Taxonomy" id="41210"/>
    <lineage>
        <taxon>Eukaryota</taxon>
        <taxon>Metazoa</taxon>
        <taxon>Ecdysozoa</taxon>
        <taxon>Arthropoda</taxon>
        <taxon>Crustacea</taxon>
        <taxon>Multicrustacea</taxon>
        <taxon>Malacostraca</taxon>
        <taxon>Eumalacostraca</taxon>
        <taxon>Eucarida</taxon>
        <taxon>Decapoda</taxon>
        <taxon>Pleocyemata</taxon>
        <taxon>Brachyura</taxon>
        <taxon>Eubrachyura</taxon>
        <taxon>Majoidea</taxon>
        <taxon>Majidae</taxon>
        <taxon>Chionoecetes</taxon>
    </lineage>
</organism>
<accession>A0A8J4YWG7</accession>
<name>A0A8J4YWG7_CHIOP</name>
<reference evidence="1" key="1">
    <citation type="submission" date="2020-07" db="EMBL/GenBank/DDBJ databases">
        <title>The High-quality genome of the commercially important snow crab, Chionoecetes opilio.</title>
        <authorList>
            <person name="Jeong J.-H."/>
            <person name="Ryu S."/>
        </authorList>
    </citation>
    <scope>NUCLEOTIDE SEQUENCE</scope>
    <source>
        <strain evidence="1">MADBK_172401_WGS</strain>
        <tissue evidence="1">Digestive gland</tissue>
    </source>
</reference>
<dbReference type="EMBL" id="JACEEZ010001904">
    <property type="protein sequence ID" value="KAG0728699.1"/>
    <property type="molecule type" value="Genomic_DNA"/>
</dbReference>
<dbReference type="Proteomes" id="UP000770661">
    <property type="component" value="Unassembled WGS sequence"/>
</dbReference>
<sequence length="182" mass="20026">MPNTLPDTSSIAQPTCSDPMSFNRLYLAQWLQTGTCTLTDCRKDKGGDTGWSSCTRGSTSPRSAWSQHSVSAHQLKMPITVMRFARQAPVNTCIMRWVASISPTLAEDLMVLHTASLSSPYPRPPCVLHRLNVNQREHTHTLTHFCSPTALPALPGEEGGKSHARHHSPVVVCIKFMSCSRS</sequence>
<comment type="caution">
    <text evidence="1">The sequence shown here is derived from an EMBL/GenBank/DDBJ whole genome shotgun (WGS) entry which is preliminary data.</text>
</comment>
<gene>
    <name evidence="1" type="ORF">GWK47_003638</name>
</gene>
<proteinExistence type="predicted"/>
<keyword evidence="2" id="KW-1185">Reference proteome</keyword>
<protein>
    <submittedName>
        <fullName evidence="1">Uncharacterized protein</fullName>
    </submittedName>
</protein>